<dbReference type="PANTHER" id="PTHR43731">
    <property type="entry name" value="RHOMBOID PROTEASE"/>
    <property type="match status" value="1"/>
</dbReference>
<dbReference type="PANTHER" id="PTHR43731:SF14">
    <property type="entry name" value="PRESENILIN-ASSOCIATED RHOMBOID-LIKE PROTEIN, MITOCHONDRIAL"/>
    <property type="match status" value="1"/>
</dbReference>
<dbReference type="InterPro" id="IPR035952">
    <property type="entry name" value="Rhomboid-like_sf"/>
</dbReference>
<evidence type="ECO:0000256" key="2">
    <source>
        <dbReference type="ARBA" id="ARBA00009045"/>
    </source>
</evidence>
<evidence type="ECO:0000256" key="1">
    <source>
        <dbReference type="ARBA" id="ARBA00004141"/>
    </source>
</evidence>
<feature type="domain" description="Peptidase S54 rhomboid" evidence="9">
    <location>
        <begin position="132"/>
        <end position="281"/>
    </location>
</feature>
<dbReference type="GO" id="GO:0004252">
    <property type="term" value="F:serine-type endopeptidase activity"/>
    <property type="evidence" value="ECO:0007669"/>
    <property type="project" value="InterPro"/>
</dbReference>
<proteinExistence type="inferred from homology"/>
<dbReference type="Pfam" id="PF01694">
    <property type="entry name" value="Rhomboid"/>
    <property type="match status" value="1"/>
</dbReference>
<evidence type="ECO:0000256" key="7">
    <source>
        <dbReference type="SAM" id="MobiDB-lite"/>
    </source>
</evidence>
<dbReference type="STRING" id="1287681.M7T526"/>
<keyword evidence="5 8" id="KW-1133">Transmembrane helix</keyword>
<comment type="subcellular location">
    <subcellularLocation>
        <location evidence="1">Membrane</location>
        <topology evidence="1">Multi-pass membrane protein</topology>
    </subcellularLocation>
</comment>
<dbReference type="EMBL" id="KB706969">
    <property type="protein sequence ID" value="EMR64926.1"/>
    <property type="molecule type" value="Genomic_DNA"/>
</dbReference>
<feature type="region of interest" description="Disordered" evidence="7">
    <location>
        <begin position="63"/>
        <end position="82"/>
    </location>
</feature>
<comment type="similarity">
    <text evidence="2">Belongs to the peptidase S54 family.</text>
</comment>
<organism evidence="10 11">
    <name type="scientific">Eutypa lata (strain UCR-EL1)</name>
    <name type="common">Grapevine dieback disease fungus</name>
    <name type="synonym">Eutypa armeniacae</name>
    <dbReference type="NCBI Taxonomy" id="1287681"/>
    <lineage>
        <taxon>Eukaryota</taxon>
        <taxon>Fungi</taxon>
        <taxon>Dikarya</taxon>
        <taxon>Ascomycota</taxon>
        <taxon>Pezizomycotina</taxon>
        <taxon>Sordariomycetes</taxon>
        <taxon>Xylariomycetidae</taxon>
        <taxon>Xylariales</taxon>
        <taxon>Diatrypaceae</taxon>
        <taxon>Eutypa</taxon>
    </lineage>
</organism>
<keyword evidence="11" id="KW-1185">Reference proteome</keyword>
<dbReference type="GO" id="GO:0006465">
    <property type="term" value="P:signal peptide processing"/>
    <property type="evidence" value="ECO:0007669"/>
    <property type="project" value="TreeGrafter"/>
</dbReference>
<protein>
    <submittedName>
        <fullName evidence="10">Putative presenilins-associated rhomboid-like mitochondrial-like protein</fullName>
    </submittedName>
</protein>
<evidence type="ECO:0000256" key="4">
    <source>
        <dbReference type="ARBA" id="ARBA00022801"/>
    </source>
</evidence>
<evidence type="ECO:0000256" key="5">
    <source>
        <dbReference type="ARBA" id="ARBA00022989"/>
    </source>
</evidence>
<keyword evidence="6 8" id="KW-0472">Membrane</keyword>
<dbReference type="Gene3D" id="1.20.1540.10">
    <property type="entry name" value="Rhomboid-like"/>
    <property type="match status" value="1"/>
</dbReference>
<dbReference type="InterPro" id="IPR050925">
    <property type="entry name" value="Rhomboid_protease_S54"/>
</dbReference>
<dbReference type="OMA" id="SGFAQHW"/>
<feature type="compositionally biased region" description="Polar residues" evidence="7">
    <location>
        <begin position="69"/>
        <end position="78"/>
    </location>
</feature>
<dbReference type="InterPro" id="IPR022764">
    <property type="entry name" value="Peptidase_S54_rhomboid_dom"/>
</dbReference>
<sequence length="304" mass="33050">MTLRASAIQCYPWTALSEMIRTMLMDAKRLKRARPATKAQFSYEDLSASTTTSWMRGLYSDLHGDGHQSRSQSQSQPTLDPASLAGMWQNQSSTQKLTIGAIGVNASIYGACRLVPSTYHHFAHAAAGGANYTLFTSMFGHGGATHLFFNMYALYNFAEPVAASRTFRRSASHLAAFYLSAGILASLAQHLAGLWPVPMGRTIPSLGASGAIMALLGAFGASYPNHNIGIIFIPVSFPAEQALAGIALFEAYGLFIGKWMRLGHAAHLAGLVLGSGYVYLDGNTRLWEPARRFTFNEMRRLKMV</sequence>
<dbReference type="HOGENOM" id="CLU_079674_0_0_1"/>
<evidence type="ECO:0000256" key="8">
    <source>
        <dbReference type="SAM" id="Phobius"/>
    </source>
</evidence>
<dbReference type="KEGG" id="ela:UCREL1_8110"/>
<dbReference type="SUPFAM" id="SSF144091">
    <property type="entry name" value="Rhomboid-like"/>
    <property type="match status" value="1"/>
</dbReference>
<dbReference type="OrthoDB" id="10260614at2759"/>
<feature type="transmembrane region" description="Helical" evidence="8">
    <location>
        <begin position="230"/>
        <end position="256"/>
    </location>
</feature>
<feature type="transmembrane region" description="Helical" evidence="8">
    <location>
        <begin position="203"/>
        <end position="223"/>
    </location>
</feature>
<evidence type="ECO:0000313" key="10">
    <source>
        <dbReference type="EMBL" id="EMR64926.1"/>
    </source>
</evidence>
<keyword evidence="3 8" id="KW-0812">Transmembrane</keyword>
<accession>M7T526</accession>
<gene>
    <name evidence="10" type="ORF">UCREL1_8110</name>
</gene>
<keyword evidence="4" id="KW-0378">Hydrolase</keyword>
<name>M7T526_EUTLA</name>
<feature type="transmembrane region" description="Helical" evidence="8">
    <location>
        <begin position="262"/>
        <end position="280"/>
    </location>
</feature>
<evidence type="ECO:0000313" key="11">
    <source>
        <dbReference type="Proteomes" id="UP000012174"/>
    </source>
</evidence>
<reference evidence="11" key="1">
    <citation type="journal article" date="2013" name="Genome Announc.">
        <title>Draft genome sequence of the grapevine dieback fungus Eutypa lata UCR-EL1.</title>
        <authorList>
            <person name="Blanco-Ulate B."/>
            <person name="Rolshausen P.E."/>
            <person name="Cantu D."/>
        </authorList>
    </citation>
    <scope>NUCLEOTIDE SEQUENCE [LARGE SCALE GENOMIC DNA]</scope>
    <source>
        <strain evidence="11">UCR-EL1</strain>
    </source>
</reference>
<dbReference type="eggNOG" id="KOG2980">
    <property type="taxonomic scope" value="Eukaryota"/>
</dbReference>
<evidence type="ECO:0000259" key="9">
    <source>
        <dbReference type="Pfam" id="PF01694"/>
    </source>
</evidence>
<dbReference type="GO" id="GO:0016020">
    <property type="term" value="C:membrane"/>
    <property type="evidence" value="ECO:0007669"/>
    <property type="project" value="UniProtKB-SubCell"/>
</dbReference>
<evidence type="ECO:0000256" key="3">
    <source>
        <dbReference type="ARBA" id="ARBA00022692"/>
    </source>
</evidence>
<dbReference type="Proteomes" id="UP000012174">
    <property type="component" value="Unassembled WGS sequence"/>
</dbReference>
<feature type="transmembrane region" description="Helical" evidence="8">
    <location>
        <begin position="175"/>
        <end position="197"/>
    </location>
</feature>
<dbReference type="AlphaFoldDB" id="M7T526"/>
<evidence type="ECO:0000256" key="6">
    <source>
        <dbReference type="ARBA" id="ARBA00023136"/>
    </source>
</evidence>